<evidence type="ECO:0000256" key="1">
    <source>
        <dbReference type="SAM" id="Phobius"/>
    </source>
</evidence>
<reference evidence="2 3" key="1">
    <citation type="journal article" date="2008" name="Proc. Natl. Acad. Sci. U.S.A.">
        <title>The genome of Clostridium kluyveri, a strict anaerobe with unique metabolic features.</title>
        <authorList>
            <person name="Seedorf H."/>
            <person name="Fricke W.F."/>
            <person name="Veith B."/>
            <person name="Brueggemann H."/>
            <person name="Liesegang H."/>
            <person name="Strittmatter A."/>
            <person name="Miethke M."/>
            <person name="Buckel W."/>
            <person name="Hinderberger J."/>
            <person name="Li F."/>
            <person name="Hagemeier C."/>
            <person name="Thauer R.K."/>
            <person name="Gottschalk G."/>
        </authorList>
    </citation>
    <scope>NUCLEOTIDE SEQUENCE [LARGE SCALE GENOMIC DNA]</scope>
    <source>
        <strain evidence="3">ATCC 8527 / DSM 555 / NCIMB 10680</strain>
        <plasmid evidence="2 3">pCKL555A</plasmid>
    </source>
</reference>
<feature type="transmembrane region" description="Helical" evidence="1">
    <location>
        <begin position="102"/>
        <end position="124"/>
    </location>
</feature>
<dbReference type="RefSeq" id="WP_011930398.1">
    <property type="nucleotide sequence ID" value="NC_009466.1"/>
</dbReference>
<gene>
    <name evidence="2" type="ordered locus">CKL_4052</name>
</gene>
<keyword evidence="1" id="KW-0472">Membrane</keyword>
<dbReference type="AlphaFoldDB" id="A5F9K5"/>
<dbReference type="EMBL" id="CP000674">
    <property type="protein sequence ID" value="ABQ23651.1"/>
    <property type="molecule type" value="Genomic_DNA"/>
</dbReference>
<geneLocation type="plasmid" evidence="2 3">
    <name>pCKL555A</name>
</geneLocation>
<dbReference type="Proteomes" id="UP000002411">
    <property type="component" value="Plasmid pCKL555A"/>
</dbReference>
<feature type="transmembrane region" description="Helical" evidence="1">
    <location>
        <begin position="65"/>
        <end position="90"/>
    </location>
</feature>
<evidence type="ECO:0000313" key="3">
    <source>
        <dbReference type="Proteomes" id="UP000002411"/>
    </source>
</evidence>
<dbReference type="Pfam" id="PF06541">
    <property type="entry name" value="ABC_trans_CmpB"/>
    <property type="match status" value="1"/>
</dbReference>
<accession>A5F9K5</accession>
<dbReference type="KEGG" id="ckl:CKL_4052"/>
<keyword evidence="1" id="KW-0812">Transmembrane</keyword>
<protein>
    <submittedName>
        <fullName evidence="2">Uncharacterized protein</fullName>
    </submittedName>
</protein>
<feature type="transmembrane region" description="Helical" evidence="1">
    <location>
        <begin position="35"/>
        <end position="53"/>
    </location>
</feature>
<evidence type="ECO:0000313" key="2">
    <source>
        <dbReference type="EMBL" id="ABQ23651.1"/>
    </source>
</evidence>
<keyword evidence="3" id="KW-1185">Reference proteome</keyword>
<organism evidence="2 3">
    <name type="scientific">Clostridium kluyveri (strain ATCC 8527 / DSM 555 / NBRC 12016 / NCIMB 10680 / K1)</name>
    <dbReference type="NCBI Taxonomy" id="431943"/>
    <lineage>
        <taxon>Bacteria</taxon>
        <taxon>Bacillati</taxon>
        <taxon>Bacillota</taxon>
        <taxon>Clostridia</taxon>
        <taxon>Eubacteriales</taxon>
        <taxon>Clostridiaceae</taxon>
        <taxon>Clostridium</taxon>
    </lineage>
</organism>
<dbReference type="eggNOG" id="COG4905">
    <property type="taxonomic scope" value="Bacteria"/>
</dbReference>
<sequence>MGYSYSNLKKNLILIFIMGSIYMVLEGLWRGWTHISMLVVGGIAAFFIGKLNEQPTFYNRKMWQQCIIGTLIILILEFVSGAILNIWLQIEIWDYSNIWGNILGQICIPYAVIWFLLVPFNIYIDDYLRYKFFGEKEPEGLLKNYKDLILGK</sequence>
<proteinExistence type="predicted"/>
<dbReference type="HOGENOM" id="CLU_123238_0_0_9"/>
<keyword evidence="2" id="KW-0614">Plasmid</keyword>
<feature type="transmembrane region" description="Helical" evidence="1">
    <location>
        <begin position="12"/>
        <end position="29"/>
    </location>
</feature>
<name>A5F9K5_CLOK5</name>
<dbReference type="InterPro" id="IPR010540">
    <property type="entry name" value="CmpB_TMEM229"/>
</dbReference>
<keyword evidence="1" id="KW-1133">Transmembrane helix</keyword>